<dbReference type="AlphaFoldDB" id="A0ABD0V3S0"/>
<dbReference type="Proteomes" id="UP001552299">
    <property type="component" value="Unassembled WGS sequence"/>
</dbReference>
<protein>
    <submittedName>
        <fullName evidence="2">Uncharacterized protein</fullName>
    </submittedName>
</protein>
<name>A0ABD0V3S0_DENTH</name>
<organism evidence="2 3">
    <name type="scientific">Dendrobium thyrsiflorum</name>
    <name type="common">Pinecone-like raceme dendrobium</name>
    <name type="synonym">Orchid</name>
    <dbReference type="NCBI Taxonomy" id="117978"/>
    <lineage>
        <taxon>Eukaryota</taxon>
        <taxon>Viridiplantae</taxon>
        <taxon>Streptophyta</taxon>
        <taxon>Embryophyta</taxon>
        <taxon>Tracheophyta</taxon>
        <taxon>Spermatophyta</taxon>
        <taxon>Magnoliopsida</taxon>
        <taxon>Liliopsida</taxon>
        <taxon>Asparagales</taxon>
        <taxon>Orchidaceae</taxon>
        <taxon>Epidendroideae</taxon>
        <taxon>Malaxideae</taxon>
        <taxon>Dendrobiinae</taxon>
        <taxon>Dendrobium</taxon>
    </lineage>
</organism>
<accession>A0ABD0V3S0</accession>
<comment type="caution">
    <text evidence="2">The sequence shown here is derived from an EMBL/GenBank/DDBJ whole genome shotgun (WGS) entry which is preliminary data.</text>
</comment>
<proteinExistence type="predicted"/>
<evidence type="ECO:0000313" key="3">
    <source>
        <dbReference type="Proteomes" id="UP001552299"/>
    </source>
</evidence>
<feature type="compositionally biased region" description="Low complexity" evidence="1">
    <location>
        <begin position="13"/>
        <end position="23"/>
    </location>
</feature>
<gene>
    <name evidence="2" type="ORF">M5K25_012322</name>
</gene>
<sequence length="90" mass="9740">MAGRFETGKETRLLSSSSSLLSSSARIDGLRRDGGLAGGRFLKKSTSRNLCKFLLFGTFEESKDALLRFNMIRADGALGSVGFLDGDARF</sequence>
<feature type="region of interest" description="Disordered" evidence="1">
    <location>
        <begin position="1"/>
        <end position="23"/>
    </location>
</feature>
<evidence type="ECO:0000313" key="2">
    <source>
        <dbReference type="EMBL" id="KAL0917271.1"/>
    </source>
</evidence>
<keyword evidence="3" id="KW-1185">Reference proteome</keyword>
<reference evidence="2 3" key="1">
    <citation type="journal article" date="2024" name="Plant Biotechnol. J.">
        <title>Dendrobium thyrsiflorum genome and its molecular insights into genes involved in important horticultural traits.</title>
        <authorList>
            <person name="Chen B."/>
            <person name="Wang J.Y."/>
            <person name="Zheng P.J."/>
            <person name="Li K.L."/>
            <person name="Liang Y.M."/>
            <person name="Chen X.F."/>
            <person name="Zhang C."/>
            <person name="Zhao X."/>
            <person name="He X."/>
            <person name="Zhang G.Q."/>
            <person name="Liu Z.J."/>
            <person name="Xu Q."/>
        </authorList>
    </citation>
    <scope>NUCLEOTIDE SEQUENCE [LARGE SCALE GENOMIC DNA]</scope>
    <source>
        <strain evidence="2">GZMU011</strain>
    </source>
</reference>
<evidence type="ECO:0000256" key="1">
    <source>
        <dbReference type="SAM" id="MobiDB-lite"/>
    </source>
</evidence>
<feature type="compositionally biased region" description="Basic and acidic residues" evidence="1">
    <location>
        <begin position="1"/>
        <end position="12"/>
    </location>
</feature>
<dbReference type="EMBL" id="JANQDX010000010">
    <property type="protein sequence ID" value="KAL0917271.1"/>
    <property type="molecule type" value="Genomic_DNA"/>
</dbReference>